<protein>
    <submittedName>
        <fullName evidence="2">Uncharacterized protein</fullName>
    </submittedName>
</protein>
<sequence length="273" mass="29249">MTTCPVCGGALPAQRGPRARRYCSRACQAKAYRARQRQDQEHRVATGEERELLEAYAEVPAVELADSLAAAARRLAGALNVGLPADDFDLGVVARVPVVLAARARQAAPAAQALHGIPDRLQAPTVTVVDLVAESAPPRAAVQAPPTESSRDDSMLSSPQPADAPKKTAPARRRRLSQKAARAVAGSARLVKGADHRDTHRWDLIAEDDTVLGYVEPSYGGTGRTGRNGWNYRLADSFMVSGPYKTREEGALQCALAWTRVVTAPVRRTLTAD</sequence>
<comment type="caution">
    <text evidence="2">The sequence shown here is derived from an EMBL/GenBank/DDBJ whole genome shotgun (WGS) entry which is preliminary data.</text>
</comment>
<organism evidence="2 3">
    <name type="scientific">Streptomyces mutomycini</name>
    <dbReference type="NCBI Taxonomy" id="284036"/>
    <lineage>
        <taxon>Bacteria</taxon>
        <taxon>Bacillati</taxon>
        <taxon>Actinomycetota</taxon>
        <taxon>Actinomycetes</taxon>
        <taxon>Kitasatosporales</taxon>
        <taxon>Streptomycetaceae</taxon>
        <taxon>Streptomyces</taxon>
    </lineage>
</organism>
<name>A0ABW0B0B5_9ACTN</name>
<evidence type="ECO:0000256" key="1">
    <source>
        <dbReference type="SAM" id="MobiDB-lite"/>
    </source>
</evidence>
<evidence type="ECO:0000313" key="2">
    <source>
        <dbReference type="EMBL" id="MFC5170665.1"/>
    </source>
</evidence>
<accession>A0ABW0B0B5</accession>
<reference evidence="3" key="1">
    <citation type="journal article" date="2019" name="Int. J. Syst. Evol. Microbiol.">
        <title>The Global Catalogue of Microorganisms (GCM) 10K type strain sequencing project: providing services to taxonomists for standard genome sequencing and annotation.</title>
        <authorList>
            <consortium name="The Broad Institute Genomics Platform"/>
            <consortium name="The Broad Institute Genome Sequencing Center for Infectious Disease"/>
            <person name="Wu L."/>
            <person name="Ma J."/>
        </authorList>
    </citation>
    <scope>NUCLEOTIDE SEQUENCE [LARGE SCALE GENOMIC DNA]</scope>
    <source>
        <strain evidence="3">CGMCC 4.1721</strain>
    </source>
</reference>
<dbReference type="Proteomes" id="UP001596208">
    <property type="component" value="Unassembled WGS sequence"/>
</dbReference>
<evidence type="ECO:0000313" key="3">
    <source>
        <dbReference type="Proteomes" id="UP001596208"/>
    </source>
</evidence>
<dbReference type="EMBL" id="JBHSKI010000003">
    <property type="protein sequence ID" value="MFC5170665.1"/>
    <property type="molecule type" value="Genomic_DNA"/>
</dbReference>
<proteinExistence type="predicted"/>
<dbReference type="RefSeq" id="WP_381822423.1">
    <property type="nucleotide sequence ID" value="NZ_JBHSKI010000003.1"/>
</dbReference>
<feature type="region of interest" description="Disordered" evidence="1">
    <location>
        <begin position="137"/>
        <end position="177"/>
    </location>
</feature>
<keyword evidence="3" id="KW-1185">Reference proteome</keyword>
<gene>
    <name evidence="2" type="ORF">ACFPRK_08685</name>
</gene>